<name>W9QI40_9ROSA</name>
<evidence type="ECO:0000313" key="1">
    <source>
        <dbReference type="EMBL" id="EXB37716.1"/>
    </source>
</evidence>
<keyword evidence="2" id="KW-1185">Reference proteome</keyword>
<dbReference type="Pfam" id="PF05056">
    <property type="entry name" value="DUF674"/>
    <property type="match status" value="1"/>
</dbReference>
<gene>
    <name evidence="1" type="ORF">L484_010190</name>
</gene>
<dbReference type="STRING" id="981085.W9QI40"/>
<dbReference type="EMBL" id="KE343656">
    <property type="protein sequence ID" value="EXB37716.1"/>
    <property type="molecule type" value="Genomic_DNA"/>
</dbReference>
<sequence>MAMSSSAESNITLILLIESKEKKSSLCSSISSSITLLSLTANGDTSAGKKLYICGHCRQRGSDMSSIVMLNKFNVKEVGALEEKIVSVGMKEGLKLLKASLQTNTVHTDVFLD</sequence>
<protein>
    <submittedName>
        <fullName evidence="1">Uncharacterized protein</fullName>
    </submittedName>
</protein>
<evidence type="ECO:0000313" key="2">
    <source>
        <dbReference type="Proteomes" id="UP000030645"/>
    </source>
</evidence>
<dbReference type="AlphaFoldDB" id="W9QI40"/>
<dbReference type="PANTHER" id="PTHR33103:SF19">
    <property type="entry name" value="OS09G0544700 PROTEIN"/>
    <property type="match status" value="1"/>
</dbReference>
<proteinExistence type="predicted"/>
<accession>W9QI40</accession>
<reference evidence="2" key="1">
    <citation type="submission" date="2013-01" db="EMBL/GenBank/DDBJ databases">
        <title>Draft Genome Sequence of a Mulberry Tree, Morus notabilis C.K. Schneid.</title>
        <authorList>
            <person name="He N."/>
            <person name="Zhao S."/>
        </authorList>
    </citation>
    <scope>NUCLEOTIDE SEQUENCE</scope>
</reference>
<dbReference type="PANTHER" id="PTHR33103">
    <property type="entry name" value="OS01G0153900 PROTEIN"/>
    <property type="match status" value="1"/>
</dbReference>
<organism evidence="1 2">
    <name type="scientific">Morus notabilis</name>
    <dbReference type="NCBI Taxonomy" id="981085"/>
    <lineage>
        <taxon>Eukaryota</taxon>
        <taxon>Viridiplantae</taxon>
        <taxon>Streptophyta</taxon>
        <taxon>Embryophyta</taxon>
        <taxon>Tracheophyta</taxon>
        <taxon>Spermatophyta</taxon>
        <taxon>Magnoliopsida</taxon>
        <taxon>eudicotyledons</taxon>
        <taxon>Gunneridae</taxon>
        <taxon>Pentapetalae</taxon>
        <taxon>rosids</taxon>
        <taxon>fabids</taxon>
        <taxon>Rosales</taxon>
        <taxon>Moraceae</taxon>
        <taxon>Moreae</taxon>
        <taxon>Morus</taxon>
    </lineage>
</organism>
<dbReference type="InterPro" id="IPR007750">
    <property type="entry name" value="DUF674"/>
</dbReference>
<dbReference type="Proteomes" id="UP000030645">
    <property type="component" value="Unassembled WGS sequence"/>
</dbReference>